<dbReference type="SUPFAM" id="SSF75138">
    <property type="entry name" value="HprK N-terminal domain-like"/>
    <property type="match status" value="1"/>
</dbReference>
<dbReference type="EC" id="2.7.4.-" evidence="11"/>
<evidence type="ECO:0000256" key="10">
    <source>
        <dbReference type="ARBA" id="ARBA00047657"/>
    </source>
</evidence>
<evidence type="ECO:0000313" key="14">
    <source>
        <dbReference type="EMBL" id="MBF5059895.1"/>
    </source>
</evidence>
<comment type="caution">
    <text evidence="14">The sequence shown here is derived from an EMBL/GenBank/DDBJ whole genome shotgun (WGS) entry which is preliminary data.</text>
</comment>
<feature type="domain" description="HPr(Ser) kinase/phosphorylase N-terminal" evidence="12">
    <location>
        <begin position="14"/>
        <end position="138"/>
    </location>
</feature>
<proteinExistence type="inferred from homology"/>
<dbReference type="CDD" id="cd01918">
    <property type="entry name" value="HprK_C"/>
    <property type="match status" value="1"/>
</dbReference>
<keyword evidence="7 11" id="KW-0418">Kinase</keyword>
<keyword evidence="5 11" id="KW-0808">Transferase</keyword>
<dbReference type="InterPro" id="IPR028979">
    <property type="entry name" value="Ser_kin/Pase_Hpr-like_N_sf"/>
</dbReference>
<name>A0ABS0B126_9BACT</name>
<dbReference type="EC" id="2.7.11.-" evidence="11"/>
<feature type="active site" evidence="11">
    <location>
        <position position="150"/>
    </location>
</feature>
<comment type="miscellaneous">
    <text evidence="11">Both phosphorylation and phosphorolysis are carried out by the same active site and suggest a common mechanism for both reactions.</text>
</comment>
<evidence type="ECO:0000256" key="8">
    <source>
        <dbReference type="ARBA" id="ARBA00022840"/>
    </source>
</evidence>
<comment type="domain">
    <text evidence="11">The Walker A ATP-binding motif also binds Pi and PPi.</text>
</comment>
<comment type="function">
    <text evidence="11">Catalyzes the ATP- as well as the pyrophosphate-dependent phosphorylation of a specific serine residue in HPr, a phosphocarrier protein of the phosphoenolpyruvate-dependent sugar phosphotransferase system (PTS). HprK/P also catalyzes the pyrophosphate-producing, inorganic phosphate-dependent dephosphorylation (phosphorolysis) of seryl-phosphorylated HPr (P-Ser-HPr).</text>
</comment>
<keyword evidence="4 11" id="KW-0723">Serine/threonine-protein kinase</keyword>
<evidence type="ECO:0000256" key="5">
    <source>
        <dbReference type="ARBA" id="ARBA00022679"/>
    </source>
</evidence>
<dbReference type="NCBIfam" id="TIGR00679">
    <property type="entry name" value="hpr-ser"/>
    <property type="match status" value="1"/>
</dbReference>
<evidence type="ECO:0000256" key="2">
    <source>
        <dbReference type="ARBA" id="ARBA00006883"/>
    </source>
</evidence>
<reference evidence="14 15" key="1">
    <citation type="submission" date="2020-01" db="EMBL/GenBank/DDBJ databases">
        <title>Draft genome sequence of Cand. Neptunochlamydia vexilliferae K9.</title>
        <authorList>
            <person name="Schulz F."/>
            <person name="Koestlbacher S."/>
            <person name="Wascher F."/>
            <person name="Pizzetti I."/>
            <person name="Horn M."/>
        </authorList>
    </citation>
    <scope>NUCLEOTIDE SEQUENCE [LARGE SCALE GENOMIC DNA]</scope>
    <source>
        <strain evidence="14 15">K9</strain>
    </source>
</reference>
<feature type="region of interest" description="Important for the catalytic mechanism of dephosphorylation" evidence="11">
    <location>
        <begin position="275"/>
        <end position="280"/>
    </location>
</feature>
<dbReference type="SUPFAM" id="SSF53795">
    <property type="entry name" value="PEP carboxykinase-like"/>
    <property type="match status" value="1"/>
</dbReference>
<dbReference type="Gene3D" id="3.40.1390.20">
    <property type="entry name" value="HprK N-terminal domain-like"/>
    <property type="match status" value="1"/>
</dbReference>
<feature type="binding site" evidence="11">
    <location>
        <position position="172"/>
    </location>
    <ligand>
        <name>Mg(2+)</name>
        <dbReference type="ChEBI" id="CHEBI:18420"/>
    </ligand>
</feature>
<comment type="caution">
    <text evidence="11">Lacks conserved residue(s) required for the propagation of feature annotation.</text>
</comment>
<feature type="active site" evidence="11">
    <location>
        <position position="254"/>
    </location>
</feature>
<dbReference type="PANTHER" id="PTHR30305:SF1">
    <property type="entry name" value="HPR KINASE_PHOSPHORYLASE"/>
    <property type="match status" value="1"/>
</dbReference>
<feature type="active site" description="Proton acceptor; for phosphorylation activity. Proton donor; for dephosphorylation activity" evidence="11">
    <location>
        <position position="189"/>
    </location>
</feature>
<accession>A0ABS0B126</accession>
<dbReference type="InterPro" id="IPR003755">
    <property type="entry name" value="HPr(Ser)_kin/Pase"/>
</dbReference>
<dbReference type="Pfam" id="PF07475">
    <property type="entry name" value="Hpr_kinase_C"/>
    <property type="match status" value="1"/>
</dbReference>
<comment type="catalytic activity">
    <reaction evidence="10 11">
        <text>[HPr protein]-O-phospho-L-serine + phosphate + H(+) = [HPr protein]-L-serine + diphosphate</text>
        <dbReference type="Rhea" id="RHEA:46604"/>
        <dbReference type="Rhea" id="RHEA-COMP:11602"/>
        <dbReference type="Rhea" id="RHEA-COMP:11603"/>
        <dbReference type="ChEBI" id="CHEBI:15378"/>
        <dbReference type="ChEBI" id="CHEBI:29999"/>
        <dbReference type="ChEBI" id="CHEBI:33019"/>
        <dbReference type="ChEBI" id="CHEBI:43474"/>
        <dbReference type="ChEBI" id="CHEBI:83421"/>
    </reaction>
</comment>
<dbReference type="GO" id="GO:0016301">
    <property type="term" value="F:kinase activity"/>
    <property type="evidence" value="ECO:0007669"/>
    <property type="project" value="UniProtKB-KW"/>
</dbReference>
<evidence type="ECO:0000256" key="3">
    <source>
        <dbReference type="ARBA" id="ARBA00011643"/>
    </source>
</evidence>
<comment type="cofactor">
    <cofactor evidence="11">
        <name>Mg(2+)</name>
        <dbReference type="ChEBI" id="CHEBI:18420"/>
    </cofactor>
</comment>
<evidence type="ECO:0000256" key="11">
    <source>
        <dbReference type="HAMAP-Rule" id="MF_01249"/>
    </source>
</evidence>
<comment type="subunit">
    <text evidence="3 11">Homohexamer.</text>
</comment>
<dbReference type="Proteomes" id="UP001194714">
    <property type="component" value="Unassembled WGS sequence"/>
</dbReference>
<keyword evidence="9 11" id="KW-0511">Multifunctional enzyme</keyword>
<keyword evidence="8 11" id="KW-0067">ATP-binding</keyword>
<comment type="similarity">
    <text evidence="2 11">Belongs to the HPrK/P family.</text>
</comment>
<evidence type="ECO:0000256" key="1">
    <source>
        <dbReference type="ARBA" id="ARBA00001120"/>
    </source>
</evidence>
<evidence type="ECO:0000313" key="15">
    <source>
        <dbReference type="Proteomes" id="UP001194714"/>
    </source>
</evidence>
<keyword evidence="6 11" id="KW-0547">Nucleotide-binding</keyword>
<evidence type="ECO:0000256" key="9">
    <source>
        <dbReference type="ARBA" id="ARBA00023268"/>
    </source>
</evidence>
<dbReference type="HAMAP" id="MF_01249">
    <property type="entry name" value="HPr_kinase"/>
    <property type="match status" value="1"/>
</dbReference>
<gene>
    <name evidence="11" type="primary">hprK</name>
    <name evidence="14" type="ORF">NEPTK9_001417</name>
</gene>
<dbReference type="Pfam" id="PF02603">
    <property type="entry name" value="Hpr_kinase_N"/>
    <property type="match status" value="1"/>
</dbReference>
<evidence type="ECO:0000256" key="4">
    <source>
        <dbReference type="ARBA" id="ARBA00022527"/>
    </source>
</evidence>
<dbReference type="Gene3D" id="3.40.50.300">
    <property type="entry name" value="P-loop containing nucleotide triphosphate hydrolases"/>
    <property type="match status" value="1"/>
</dbReference>
<protein>
    <recommendedName>
        <fullName evidence="11">HPr kinase/phosphorylase</fullName>
        <shortName evidence="11">HPrK/P</shortName>
        <ecNumber evidence="11">2.7.11.-</ecNumber>
        <ecNumber evidence="11">2.7.4.-</ecNumber>
    </recommendedName>
    <alternativeName>
        <fullName evidence="11">HPr(Ser) kinase/phosphorylase</fullName>
    </alternativeName>
</protein>
<keyword evidence="11" id="KW-0479">Metal-binding</keyword>
<dbReference type="InterPro" id="IPR011126">
    <property type="entry name" value="Hpr_kin/Pase_Hpr_N"/>
</dbReference>
<dbReference type="PANTHER" id="PTHR30305">
    <property type="entry name" value="PROTEIN YJDM-RELATED"/>
    <property type="match status" value="1"/>
</dbReference>
<evidence type="ECO:0000259" key="12">
    <source>
        <dbReference type="Pfam" id="PF02603"/>
    </source>
</evidence>
<sequence length="324" mass="36362">MACLLRGGDMKLAIQEFYETHGASLGLETIRVGQGVEREIKVSHVQRPGLSLAGYMKRKSDKRILIFGRMELSYLCDLDPELRLKRLKGVITSETPAVIVARALPPPRELSKVCQELKVPLFRTEVHSMPLLTELTMLLSDYFAPTDSLHGTLVEAYGVGVLIQGESSVGKSEAALGLIERGHRLISNDVVILRKRNSHLVGLAPELNKHLLELRGIGIINVAHLFGAVCVRSEVQVDLVIRLEEWNEKEYYDRVGLEERFTEILGLRVPLIVQPVKPGRDSVLLIETALLNHRLKEMGYHSAREFNDKLLETIARKKKIGTRV</sequence>
<evidence type="ECO:0000256" key="6">
    <source>
        <dbReference type="ARBA" id="ARBA00022741"/>
    </source>
</evidence>
<keyword evidence="15" id="KW-1185">Reference proteome</keyword>
<organism evidence="14 15">
    <name type="scientific">Candidatus Neptunichlamydia vexilliferae</name>
    <dbReference type="NCBI Taxonomy" id="1651774"/>
    <lineage>
        <taxon>Bacteria</taxon>
        <taxon>Pseudomonadati</taxon>
        <taxon>Chlamydiota</taxon>
        <taxon>Chlamydiia</taxon>
        <taxon>Parachlamydiales</taxon>
        <taxon>Simkaniaceae</taxon>
        <taxon>Candidatus Neptunichlamydia</taxon>
    </lineage>
</organism>
<dbReference type="InterPro" id="IPR027417">
    <property type="entry name" value="P-loop_NTPase"/>
</dbReference>
<comment type="catalytic activity">
    <reaction evidence="1 11">
        <text>[HPr protein]-L-serine + ATP = [HPr protein]-O-phospho-L-serine + ADP + H(+)</text>
        <dbReference type="Rhea" id="RHEA:46600"/>
        <dbReference type="Rhea" id="RHEA-COMP:11602"/>
        <dbReference type="Rhea" id="RHEA-COMP:11603"/>
        <dbReference type="ChEBI" id="CHEBI:15378"/>
        <dbReference type="ChEBI" id="CHEBI:29999"/>
        <dbReference type="ChEBI" id="CHEBI:30616"/>
        <dbReference type="ChEBI" id="CHEBI:83421"/>
        <dbReference type="ChEBI" id="CHEBI:456216"/>
    </reaction>
</comment>
<feature type="region of interest" description="Important for the catalytic mechanism of both phosphorylation and dephosphorylation" evidence="11">
    <location>
        <begin position="212"/>
        <end position="221"/>
    </location>
</feature>
<feature type="binding site" evidence="11">
    <location>
        <position position="213"/>
    </location>
    <ligand>
        <name>Mg(2+)</name>
        <dbReference type="ChEBI" id="CHEBI:18420"/>
    </ligand>
</feature>
<feature type="domain" description="HPr kinase/phosphorylase C-terminal" evidence="13">
    <location>
        <begin position="143"/>
        <end position="309"/>
    </location>
</feature>
<keyword evidence="11" id="KW-0460">Magnesium</keyword>
<evidence type="ECO:0000256" key="7">
    <source>
        <dbReference type="ARBA" id="ARBA00022777"/>
    </source>
</evidence>
<dbReference type="InterPro" id="IPR011104">
    <property type="entry name" value="Hpr_kin/Pase_C"/>
</dbReference>
<dbReference type="EMBL" id="JAAEJV010000049">
    <property type="protein sequence ID" value="MBF5059895.1"/>
    <property type="molecule type" value="Genomic_DNA"/>
</dbReference>
<feature type="active site" evidence="11">
    <location>
        <position position="171"/>
    </location>
</feature>
<evidence type="ECO:0000259" key="13">
    <source>
        <dbReference type="Pfam" id="PF07475"/>
    </source>
</evidence>